<comment type="caution">
    <text evidence="3">The sequence shown here is derived from an EMBL/GenBank/DDBJ whole genome shotgun (WGS) entry which is preliminary data.</text>
</comment>
<dbReference type="InterPro" id="IPR000424">
    <property type="entry name" value="Primosome_PriB/ssb"/>
</dbReference>
<keyword evidence="1" id="KW-0238">DNA-binding</keyword>
<reference evidence="3" key="1">
    <citation type="submission" date="2019-08" db="EMBL/GenBank/DDBJ databases">
        <authorList>
            <person name="Kucharzyk K."/>
            <person name="Murdoch R.W."/>
            <person name="Higgins S."/>
            <person name="Loffler F."/>
        </authorList>
    </citation>
    <scope>NUCLEOTIDE SEQUENCE</scope>
</reference>
<accession>A0A645A8V7</accession>
<dbReference type="Gene3D" id="2.40.50.140">
    <property type="entry name" value="Nucleic acid-binding proteins"/>
    <property type="match status" value="1"/>
</dbReference>
<feature type="region of interest" description="Disordered" evidence="2">
    <location>
        <begin position="115"/>
        <end position="169"/>
    </location>
</feature>
<evidence type="ECO:0000313" key="3">
    <source>
        <dbReference type="EMBL" id="MPM49562.1"/>
    </source>
</evidence>
<dbReference type="EMBL" id="VSSQ01012578">
    <property type="protein sequence ID" value="MPM49562.1"/>
    <property type="molecule type" value="Genomic_DNA"/>
</dbReference>
<dbReference type="InterPro" id="IPR012340">
    <property type="entry name" value="NA-bd_OB-fold"/>
</dbReference>
<feature type="compositionally biased region" description="Gly residues" evidence="2">
    <location>
        <begin position="159"/>
        <end position="169"/>
    </location>
</feature>
<sequence>MLKMIVTDAGVSKGFDGAPALRFYDGEGGGQSVRFRIGKKVFDSRAEGNHRWVNIGVKAFGDSCERIKKMKLKEGSFINIIGRYDEETWEDQNTHEKKSAPVLIVDEIEYCSGGGQKNGKDATGAAASEPGAAPPTQEQPAAPAAPPDSTMPGNFTGFDGFGGGGNPFF</sequence>
<dbReference type="AlphaFoldDB" id="A0A645A8V7"/>
<dbReference type="SUPFAM" id="SSF50249">
    <property type="entry name" value="Nucleic acid-binding proteins"/>
    <property type="match status" value="1"/>
</dbReference>
<name>A0A645A8V7_9ZZZZ</name>
<feature type="compositionally biased region" description="Low complexity" evidence="2">
    <location>
        <begin position="122"/>
        <end position="142"/>
    </location>
</feature>
<organism evidence="3">
    <name type="scientific">bioreactor metagenome</name>
    <dbReference type="NCBI Taxonomy" id="1076179"/>
    <lineage>
        <taxon>unclassified sequences</taxon>
        <taxon>metagenomes</taxon>
        <taxon>ecological metagenomes</taxon>
    </lineage>
</organism>
<protein>
    <recommendedName>
        <fullName evidence="4">Single-stranded DNA-binding protein</fullName>
    </recommendedName>
</protein>
<dbReference type="GO" id="GO:0003697">
    <property type="term" value="F:single-stranded DNA binding"/>
    <property type="evidence" value="ECO:0007669"/>
    <property type="project" value="InterPro"/>
</dbReference>
<evidence type="ECO:0000256" key="2">
    <source>
        <dbReference type="SAM" id="MobiDB-lite"/>
    </source>
</evidence>
<gene>
    <name evidence="3" type="ORF">SDC9_96292</name>
</gene>
<evidence type="ECO:0008006" key="4">
    <source>
        <dbReference type="Google" id="ProtNLM"/>
    </source>
</evidence>
<proteinExistence type="predicted"/>
<dbReference type="PROSITE" id="PS50935">
    <property type="entry name" value="SSB"/>
    <property type="match status" value="1"/>
</dbReference>
<evidence type="ECO:0000256" key="1">
    <source>
        <dbReference type="ARBA" id="ARBA00023125"/>
    </source>
</evidence>